<dbReference type="KEGG" id="cmav:ABHF33_14450"/>
<gene>
    <name evidence="9" type="ORF">ABHF33_14450</name>
</gene>
<dbReference type="GO" id="GO:0016787">
    <property type="term" value="F:hydrolase activity"/>
    <property type="evidence" value="ECO:0007669"/>
    <property type="project" value="UniProtKB-UniRule"/>
</dbReference>
<dbReference type="PROSITE" id="PS51635">
    <property type="entry name" value="PNPLA"/>
    <property type="match status" value="1"/>
</dbReference>
<proteinExistence type="predicted"/>
<feature type="short sequence motif" description="DGA/G" evidence="6">
    <location>
        <begin position="232"/>
        <end position="234"/>
    </location>
</feature>
<keyword evidence="2 6" id="KW-0378">Hydrolase</keyword>
<dbReference type="Pfam" id="PF01734">
    <property type="entry name" value="Patatin"/>
    <property type="match status" value="1"/>
</dbReference>
<sequence length="748" mass="82125">MITRQIMVSFLLSLSVLGASVASSAAVQTSASSAAATVAARPAGDQARPRIGLVLGGGGARGFAHIGVLKVLEENRIPVDCVVGTSIGSLVGAAYAAGRSSEEMTQRIQAANWDDLLSSSLPRQINSYRKKNDDALGLIGLELGLGDDLSIKLPNAAISTQKIEFFLRELTYAGTVRHFDDLPVQYRAVATDLVTGQMVVFEDGDIVTAMRASMAVPGVFPAVNSKDYVLVDGGLVRNMPIDVARQTCADVVIAIDVGAEPLKREELNSIFSVADQYTRLMMVQNVKPQLDSLTADDVLISPQLGSMSSSDFKKSAEMIKAGELAALVALPQLQRYAVSAGQFASWSQNRLGRHLQSRAIASVEVKNPNQVNPAVLENALEVKTGEPLDLPEFHKNLATVYARGDFSQLDYELHRKGGDDELHILPIEKSWGPNYLNFGIGVGTDFRGSTPWTISAMYRRTWINSLGAEWKTLARVGTTEEIRSEFYQPLHLDGLAFIAPYVSYKTEPLSLWLDGKQFGDYEYRRLTAGVDLGSTLTKYGEARLGPVLNLYKLKENIGIPLFDGGSARDLGVHASLFYDQLDNYFFPSDGEYLNLNAYLSVKNGSDINHYFRLGGEFRTARKLASGAGVLTVRAQEQVGEAPDFVDIRWLGGFLNMSSYRYQELLANRFLYASLQYYQPTSLLPKSYWGLALEGAHLFEQLNAYDEKRWRSSAAAYLAYDSFLGPIYLGMAYGDNAMWSAYFMLGKQF</sequence>
<evidence type="ECO:0000256" key="4">
    <source>
        <dbReference type="ARBA" id="ARBA00023098"/>
    </source>
</evidence>
<feature type="domain" description="PNPLA" evidence="8">
    <location>
        <begin position="53"/>
        <end position="245"/>
    </location>
</feature>
<evidence type="ECO:0000256" key="2">
    <source>
        <dbReference type="ARBA" id="ARBA00022801"/>
    </source>
</evidence>
<dbReference type="AlphaFoldDB" id="A0AAU7F9R9"/>
<dbReference type="RefSeq" id="WP_348944603.1">
    <property type="nucleotide sequence ID" value="NZ_CP157355.1"/>
</dbReference>
<name>A0AAU7F9R9_9NEIS</name>
<evidence type="ECO:0000259" key="8">
    <source>
        <dbReference type="PROSITE" id="PS51635"/>
    </source>
</evidence>
<reference evidence="9" key="1">
    <citation type="submission" date="2024-05" db="EMBL/GenBank/DDBJ databases">
        <authorList>
            <person name="Yang L."/>
            <person name="Pan L."/>
        </authorList>
    </citation>
    <scope>NUCLEOTIDE SEQUENCE</scope>
    <source>
        <strain evidence="9">FCG-7</strain>
    </source>
</reference>
<dbReference type="InterPro" id="IPR000184">
    <property type="entry name" value="Bac_surfAg_D15"/>
</dbReference>
<keyword evidence="4 6" id="KW-0443">Lipid metabolism</keyword>
<organism evidence="9">
    <name type="scientific">Chitinibacter mangrovi</name>
    <dbReference type="NCBI Taxonomy" id="3153927"/>
    <lineage>
        <taxon>Bacteria</taxon>
        <taxon>Pseudomonadati</taxon>
        <taxon>Pseudomonadota</taxon>
        <taxon>Betaproteobacteria</taxon>
        <taxon>Neisseriales</taxon>
        <taxon>Chitinibacteraceae</taxon>
        <taxon>Chitinibacter</taxon>
    </lineage>
</organism>
<keyword evidence="3 6" id="KW-0442">Lipid degradation</keyword>
<accession>A0AAU7F9R9</accession>
<dbReference type="InterPro" id="IPR016035">
    <property type="entry name" value="Acyl_Trfase/lysoPLipase"/>
</dbReference>
<evidence type="ECO:0000256" key="1">
    <source>
        <dbReference type="ARBA" id="ARBA00004370"/>
    </source>
</evidence>
<evidence type="ECO:0000256" key="5">
    <source>
        <dbReference type="ARBA" id="ARBA00023136"/>
    </source>
</evidence>
<protein>
    <submittedName>
        <fullName evidence="9">Patatin-like phospholipase family protein</fullName>
    </submittedName>
</protein>
<dbReference type="EMBL" id="CP157355">
    <property type="protein sequence ID" value="XBM00239.1"/>
    <property type="molecule type" value="Genomic_DNA"/>
</dbReference>
<dbReference type="Pfam" id="PF01103">
    <property type="entry name" value="Omp85"/>
    <property type="match status" value="1"/>
</dbReference>
<dbReference type="InterPro" id="IPR050301">
    <property type="entry name" value="NTE"/>
</dbReference>
<dbReference type="GO" id="GO:0019867">
    <property type="term" value="C:outer membrane"/>
    <property type="evidence" value="ECO:0007669"/>
    <property type="project" value="InterPro"/>
</dbReference>
<dbReference type="CDD" id="cd07205">
    <property type="entry name" value="Pat_PNPLA6_PNPLA7_NTE1_like"/>
    <property type="match status" value="1"/>
</dbReference>
<dbReference type="InterPro" id="IPR002641">
    <property type="entry name" value="PNPLA_dom"/>
</dbReference>
<feature type="short sequence motif" description="GXGXXG" evidence="6">
    <location>
        <begin position="57"/>
        <end position="62"/>
    </location>
</feature>
<keyword evidence="7" id="KW-0732">Signal</keyword>
<keyword evidence="5" id="KW-0472">Membrane</keyword>
<comment type="subcellular location">
    <subcellularLocation>
        <location evidence="1">Membrane</location>
    </subcellularLocation>
</comment>
<dbReference type="PANTHER" id="PTHR14226:SF29">
    <property type="entry name" value="NEUROPATHY TARGET ESTERASE SWS"/>
    <property type="match status" value="1"/>
</dbReference>
<dbReference type="SUPFAM" id="SSF52151">
    <property type="entry name" value="FabD/lysophospholipase-like"/>
    <property type="match status" value="1"/>
</dbReference>
<dbReference type="Gene3D" id="2.40.160.50">
    <property type="entry name" value="membrane protein fhac: a member of the omp85/tpsb transporter family"/>
    <property type="match status" value="1"/>
</dbReference>
<dbReference type="PANTHER" id="PTHR14226">
    <property type="entry name" value="NEUROPATHY TARGET ESTERASE/SWISS CHEESE D.MELANOGASTER"/>
    <property type="match status" value="1"/>
</dbReference>
<dbReference type="Gene3D" id="3.40.1090.10">
    <property type="entry name" value="Cytosolic phospholipase A2 catalytic domain"/>
    <property type="match status" value="2"/>
</dbReference>
<dbReference type="GO" id="GO:0016042">
    <property type="term" value="P:lipid catabolic process"/>
    <property type="evidence" value="ECO:0007669"/>
    <property type="project" value="UniProtKB-UniRule"/>
</dbReference>
<evidence type="ECO:0000256" key="6">
    <source>
        <dbReference type="PROSITE-ProRule" id="PRU01161"/>
    </source>
</evidence>
<feature type="chain" id="PRO_5043963840" evidence="7">
    <location>
        <begin position="26"/>
        <end position="748"/>
    </location>
</feature>
<evidence type="ECO:0000256" key="7">
    <source>
        <dbReference type="SAM" id="SignalP"/>
    </source>
</evidence>
<feature type="active site" description="Nucleophile" evidence="6">
    <location>
        <position position="86"/>
    </location>
</feature>
<feature type="short sequence motif" description="GXSXG" evidence="6">
    <location>
        <begin position="84"/>
        <end position="88"/>
    </location>
</feature>
<evidence type="ECO:0000313" key="9">
    <source>
        <dbReference type="EMBL" id="XBM00239.1"/>
    </source>
</evidence>
<feature type="active site" description="Proton acceptor" evidence="6">
    <location>
        <position position="232"/>
    </location>
</feature>
<evidence type="ECO:0000256" key="3">
    <source>
        <dbReference type="ARBA" id="ARBA00022963"/>
    </source>
</evidence>
<feature type="signal peptide" evidence="7">
    <location>
        <begin position="1"/>
        <end position="25"/>
    </location>
</feature>